<reference evidence="1 2" key="1">
    <citation type="submission" date="2019-07" db="EMBL/GenBank/DDBJ databases">
        <title>Genomic Encyclopedia of Type Strains, Phase III (KMG-III): the genomes of soil and plant-associated and newly described type strains.</title>
        <authorList>
            <person name="Whitman W."/>
        </authorList>
    </citation>
    <scope>NUCLEOTIDE SEQUENCE [LARGE SCALE GENOMIC DNA]</scope>
    <source>
        <strain evidence="1 2">BL24</strain>
    </source>
</reference>
<evidence type="ECO:0000313" key="1">
    <source>
        <dbReference type="EMBL" id="TYP79252.1"/>
    </source>
</evidence>
<dbReference type="SUPFAM" id="SSF88697">
    <property type="entry name" value="PUA domain-like"/>
    <property type="match status" value="1"/>
</dbReference>
<protein>
    <recommendedName>
        <fullName evidence="3">ASCH domain-containing protein</fullName>
    </recommendedName>
</protein>
<organism evidence="1 2">
    <name type="scientific">Paenibacillus methanolicus</name>
    <dbReference type="NCBI Taxonomy" id="582686"/>
    <lineage>
        <taxon>Bacteria</taxon>
        <taxon>Bacillati</taxon>
        <taxon>Bacillota</taxon>
        <taxon>Bacilli</taxon>
        <taxon>Bacillales</taxon>
        <taxon>Paenibacillaceae</taxon>
        <taxon>Paenibacillus</taxon>
    </lineage>
</organism>
<accession>A0A5S5CHP9</accession>
<keyword evidence="2" id="KW-1185">Reference proteome</keyword>
<name>A0A5S5CHP9_9BACL</name>
<evidence type="ECO:0000313" key="2">
    <source>
        <dbReference type="Proteomes" id="UP000323257"/>
    </source>
</evidence>
<dbReference type="Proteomes" id="UP000323257">
    <property type="component" value="Unassembled WGS sequence"/>
</dbReference>
<sequence>MSPTNPANANERELGPKTCAIERLVTRPDDIALVLSGRKTATRRNGRYADPGETMELGGARFVVDRVYRQSIGELTEPDAVSEGFDSLAQYEAHIRSMHPGMPWLPNMKMWVHEFRRLDDELPAL</sequence>
<dbReference type="OrthoDB" id="2719516at2"/>
<evidence type="ECO:0008006" key="3">
    <source>
        <dbReference type="Google" id="ProtNLM"/>
    </source>
</evidence>
<dbReference type="EMBL" id="VNHS01000001">
    <property type="protein sequence ID" value="TYP79252.1"/>
    <property type="molecule type" value="Genomic_DNA"/>
</dbReference>
<dbReference type="RefSeq" id="WP_148927336.1">
    <property type="nucleotide sequence ID" value="NZ_VNHS01000001.1"/>
</dbReference>
<dbReference type="CDD" id="cd06552">
    <property type="entry name" value="ASCH_yqfb_like"/>
    <property type="match status" value="1"/>
</dbReference>
<dbReference type="AlphaFoldDB" id="A0A5S5CHP9"/>
<gene>
    <name evidence="1" type="ORF">BCM02_101370</name>
</gene>
<dbReference type="InterPro" id="IPR015947">
    <property type="entry name" value="PUA-like_sf"/>
</dbReference>
<comment type="caution">
    <text evidence="1">The sequence shown here is derived from an EMBL/GenBank/DDBJ whole genome shotgun (WGS) entry which is preliminary data.</text>
</comment>
<proteinExistence type="predicted"/>